<evidence type="ECO:0000256" key="1">
    <source>
        <dbReference type="PROSITE-ProRule" id="PRU10141"/>
    </source>
</evidence>
<organism evidence="3 5">
    <name type="scientific">Candidatus Accumulibacter cognatus</name>
    <dbReference type="NCBI Taxonomy" id="2954383"/>
    <lineage>
        <taxon>Bacteria</taxon>
        <taxon>Pseudomonadati</taxon>
        <taxon>Pseudomonadota</taxon>
        <taxon>Betaproteobacteria</taxon>
        <taxon>Candidatus Accumulibacter</taxon>
    </lineage>
</organism>
<evidence type="ECO:0000313" key="5">
    <source>
        <dbReference type="Proteomes" id="UP000021315"/>
    </source>
</evidence>
<dbReference type="GO" id="GO:0004672">
    <property type="term" value="F:protein kinase activity"/>
    <property type="evidence" value="ECO:0007669"/>
    <property type="project" value="InterPro"/>
</dbReference>
<dbReference type="Gene3D" id="1.10.510.10">
    <property type="entry name" value="Transferase(Phosphotransferase) domain 1"/>
    <property type="match status" value="1"/>
</dbReference>
<accession>A0A7D5SHG1</accession>
<accession>A0A080M3E1</accession>
<dbReference type="EMBL" id="CP058708">
    <property type="protein sequence ID" value="QLH48765.1"/>
    <property type="molecule type" value="Genomic_DNA"/>
</dbReference>
<dbReference type="PROSITE" id="PS00107">
    <property type="entry name" value="PROTEIN_KINASE_ATP"/>
    <property type="match status" value="1"/>
</dbReference>
<feature type="domain" description="Protein kinase" evidence="2">
    <location>
        <begin position="74"/>
        <end position="325"/>
    </location>
</feature>
<proteinExistence type="predicted"/>
<reference evidence="4" key="3">
    <citation type="submission" date="2020-06" db="EMBL/GenBank/DDBJ databases">
        <authorList>
            <person name="Arumugam K."/>
            <person name="Besarab I."/>
            <person name="Haryono M."/>
            <person name="Bagci C."/>
            <person name="Beier S."/>
            <person name="Buchfink B."/>
            <person name="Gorska A."/>
            <person name="Qiu G."/>
            <person name="Huson D.H."/>
            <person name="Williams R.B."/>
        </authorList>
    </citation>
    <scope>NUCLEOTIDE SEQUENCE</scope>
    <source>
        <strain evidence="4">SSA1</strain>
    </source>
</reference>
<dbReference type="EMBL" id="JDST02000075">
    <property type="protein sequence ID" value="KFB75753.1"/>
    <property type="molecule type" value="Genomic_DNA"/>
</dbReference>
<dbReference type="GO" id="GO:0005524">
    <property type="term" value="F:ATP binding"/>
    <property type="evidence" value="ECO:0007669"/>
    <property type="project" value="UniProtKB-UniRule"/>
</dbReference>
<dbReference type="Proteomes" id="UP000021315">
    <property type="component" value="Unassembled WGS sequence"/>
</dbReference>
<keyword evidence="4" id="KW-0808">Transferase</keyword>
<protein>
    <submittedName>
        <fullName evidence="4">Protein kinase family protein</fullName>
    </submittedName>
</protein>
<dbReference type="Proteomes" id="UP000509684">
    <property type="component" value="Chromosome"/>
</dbReference>
<dbReference type="AlphaFoldDB" id="A0A080M3E1"/>
<gene>
    <name evidence="3" type="ORF">AW06_003220</name>
    <name evidence="4" type="ORF">HWD57_02430</name>
</gene>
<keyword evidence="1" id="KW-0547">Nucleotide-binding</keyword>
<keyword evidence="5" id="KW-1185">Reference proteome</keyword>
<keyword evidence="4" id="KW-0418">Kinase</keyword>
<dbReference type="KEGG" id="acog:HWD57_02430"/>
<dbReference type="RefSeq" id="WP_034951416.1">
    <property type="nucleotide sequence ID" value="NZ_JDST02000075.1"/>
</dbReference>
<feature type="binding site" evidence="1">
    <location>
        <position position="104"/>
    </location>
    <ligand>
        <name>ATP</name>
        <dbReference type="ChEBI" id="CHEBI:30616"/>
    </ligand>
</feature>
<keyword evidence="1" id="KW-0067">ATP-binding</keyword>
<evidence type="ECO:0000313" key="4">
    <source>
        <dbReference type="EMBL" id="QLH48765.1"/>
    </source>
</evidence>
<dbReference type="InterPro" id="IPR011009">
    <property type="entry name" value="Kinase-like_dom_sf"/>
</dbReference>
<dbReference type="SUPFAM" id="SSF56112">
    <property type="entry name" value="Protein kinase-like (PK-like)"/>
    <property type="match status" value="1"/>
</dbReference>
<evidence type="ECO:0000313" key="6">
    <source>
        <dbReference type="Proteomes" id="UP000509684"/>
    </source>
</evidence>
<dbReference type="PROSITE" id="PS50011">
    <property type="entry name" value="PROTEIN_KINASE_DOM"/>
    <property type="match status" value="1"/>
</dbReference>
<evidence type="ECO:0000259" key="2">
    <source>
        <dbReference type="PROSITE" id="PS50011"/>
    </source>
</evidence>
<name>A0A080M3E1_9PROT</name>
<sequence>MSFTALTCPQCGAALPRQASWRMVVCPYCSATVTRNKSLVQAAPLREAAARVRAQALAGYPSTLPVLRWQGQRYQLLKRVGVGEHAEVHLAERMGPFPERVIVKLVHAGTRSGVLAAEAAILRALQASTLAEAAYFSQRVPQAIASGVGETACGNQREGLLLRHPSGYWGSLAQVLRYAANGIEPRHAVWIWRRVLEVLAFAHDSDWTHGDLRPEHWLVHPRDHGVLLVGWSRAMPGADDAAIARDLRQSAWTLRALLCGGDTLPTCGRSTPPPLVDLLERSSEDAAWCAEVGARGLDQALVAAARASFGPPKFIPFNPTSATCR</sequence>
<dbReference type="STRING" id="1453999.AW06_003220"/>
<reference evidence="4 6" key="2">
    <citation type="journal article" date="2019" name="Microbiome">
        <title>Annotated bacterial chromosomes from frame-shift-corrected long-read metagenomic data.</title>
        <authorList>
            <person name="Arumugam K."/>
            <person name="Bagci C."/>
            <person name="Bessarab I."/>
            <person name="Beier S."/>
            <person name="Buchfink B."/>
            <person name="Gorska A."/>
            <person name="Qiu G."/>
            <person name="Huson D.H."/>
            <person name="Williams R.B.H."/>
        </authorList>
    </citation>
    <scope>NUCLEOTIDE SEQUENCE [LARGE SCALE GENOMIC DNA]</scope>
    <source>
        <strain evidence="4">SSA1</strain>
    </source>
</reference>
<evidence type="ECO:0000313" key="3">
    <source>
        <dbReference type="EMBL" id="KFB75753.1"/>
    </source>
</evidence>
<dbReference type="InterPro" id="IPR017441">
    <property type="entry name" value="Protein_kinase_ATP_BS"/>
</dbReference>
<dbReference type="InterPro" id="IPR000719">
    <property type="entry name" value="Prot_kinase_dom"/>
</dbReference>
<reference evidence="3 5" key="1">
    <citation type="submission" date="2014-02" db="EMBL/GenBank/DDBJ databases">
        <title>Expanding our view of genomic diversity in Candidatus Accumulibacter clades.</title>
        <authorList>
            <person name="Skennerton C.T."/>
            <person name="Barr J.J."/>
            <person name="Slater F.R."/>
            <person name="Bond P.L."/>
            <person name="Tyson G.W."/>
        </authorList>
    </citation>
    <scope>NUCLEOTIDE SEQUENCE [LARGE SCALE GENOMIC DNA]</scope>
    <source>
        <strain evidence="5">SK-02</strain>
    </source>
</reference>